<evidence type="ECO:0000256" key="2">
    <source>
        <dbReference type="ARBA" id="ARBA00022723"/>
    </source>
</evidence>
<dbReference type="PANTHER" id="PTHR30632">
    <property type="entry name" value="MOLYBDATE-BINDING PERIPLASMIC PROTEIN"/>
    <property type="match status" value="1"/>
</dbReference>
<dbReference type="GO" id="GO:0015689">
    <property type="term" value="P:molybdate ion transport"/>
    <property type="evidence" value="ECO:0007669"/>
    <property type="project" value="InterPro"/>
</dbReference>
<dbReference type="Proteomes" id="UP000184509">
    <property type="component" value="Unassembled WGS sequence"/>
</dbReference>
<dbReference type="GO" id="GO:0030973">
    <property type="term" value="F:molybdate ion binding"/>
    <property type="evidence" value="ECO:0007669"/>
    <property type="project" value="InterPro"/>
</dbReference>
<dbReference type="PIRSF" id="PIRSF004846">
    <property type="entry name" value="ModA"/>
    <property type="match status" value="1"/>
</dbReference>
<feature type="binding site" evidence="4">
    <location>
        <position position="57"/>
    </location>
    <ligand>
        <name>molybdate</name>
        <dbReference type="ChEBI" id="CHEBI:36264"/>
    </ligand>
</feature>
<dbReference type="GO" id="GO:0046872">
    <property type="term" value="F:metal ion binding"/>
    <property type="evidence" value="ECO:0007669"/>
    <property type="project" value="UniProtKB-KW"/>
</dbReference>
<evidence type="ECO:0000256" key="1">
    <source>
        <dbReference type="ARBA" id="ARBA00009175"/>
    </source>
</evidence>
<evidence type="ECO:0000256" key="3">
    <source>
        <dbReference type="ARBA" id="ARBA00022729"/>
    </source>
</evidence>
<gene>
    <name evidence="6" type="ORF">SAMN05444405_105103</name>
</gene>
<keyword evidence="4" id="KW-0500">Molybdenum</keyword>
<dbReference type="InterPro" id="IPR005950">
    <property type="entry name" value="ModA"/>
</dbReference>
<keyword evidence="3 5" id="KW-0732">Signal</keyword>
<evidence type="ECO:0000313" key="7">
    <source>
        <dbReference type="Proteomes" id="UP000184509"/>
    </source>
</evidence>
<proteinExistence type="inferred from homology"/>
<name>A0A1M4YWI1_9BACE</name>
<evidence type="ECO:0000313" key="6">
    <source>
        <dbReference type="EMBL" id="SHF10085.1"/>
    </source>
</evidence>
<dbReference type="EMBL" id="FQTV01000005">
    <property type="protein sequence ID" value="SHF10085.1"/>
    <property type="molecule type" value="Genomic_DNA"/>
</dbReference>
<dbReference type="Pfam" id="PF13531">
    <property type="entry name" value="SBP_bac_11"/>
    <property type="match status" value="1"/>
</dbReference>
<feature type="binding site" evidence="4">
    <location>
        <position position="163"/>
    </location>
    <ligand>
        <name>molybdate</name>
        <dbReference type="ChEBI" id="CHEBI:36264"/>
    </ligand>
</feature>
<dbReference type="PANTHER" id="PTHR30632:SF14">
    <property type="entry name" value="TUNGSTATE_MOLYBDATE_CHROMATE-BINDING PROTEIN MODA"/>
    <property type="match status" value="1"/>
</dbReference>
<dbReference type="SUPFAM" id="SSF53850">
    <property type="entry name" value="Periplasmic binding protein-like II"/>
    <property type="match status" value="1"/>
</dbReference>
<protein>
    <submittedName>
        <fullName evidence="6">Molybdate transport system substrate-binding protein</fullName>
    </submittedName>
</protein>
<feature type="signal peptide" evidence="5">
    <location>
        <begin position="1"/>
        <end position="19"/>
    </location>
</feature>
<dbReference type="InterPro" id="IPR044084">
    <property type="entry name" value="AvModA-like_subst-bd"/>
</dbReference>
<dbReference type="Gene3D" id="3.40.190.10">
    <property type="entry name" value="Periplasmic binding protein-like II"/>
    <property type="match status" value="2"/>
</dbReference>
<organism evidence="6 7">
    <name type="scientific">Bacteroides luti</name>
    <dbReference type="NCBI Taxonomy" id="1297750"/>
    <lineage>
        <taxon>Bacteria</taxon>
        <taxon>Pseudomonadati</taxon>
        <taxon>Bacteroidota</taxon>
        <taxon>Bacteroidia</taxon>
        <taxon>Bacteroidales</taxon>
        <taxon>Bacteroidaceae</taxon>
        <taxon>Bacteroides</taxon>
    </lineage>
</organism>
<dbReference type="STRING" id="1297750.SAMN05444405_105103"/>
<keyword evidence="2 4" id="KW-0479">Metal-binding</keyword>
<dbReference type="AlphaFoldDB" id="A0A1M4YWI1"/>
<feature type="chain" id="PRO_5013087160" evidence="5">
    <location>
        <begin position="20"/>
        <end position="248"/>
    </location>
</feature>
<sequence length="248" mass="27328">MKRTIITVALILVCILAQAQKVNVAAAANLRYVLEDIKAQYEKEHPKAKINITFGSSGTLVQQILNGASFDFFMAADNEFPLKLKAKGVAWGAMKTYAYGKLAIYSTSLDVTKGLSVLKDPAIKKIAIAKPETAPYGERSFELLKKMGLYESLKSKIVLGDNISQAAQFAFTGNAEIGFVALSLALAPEMKGQGKYYIVDPKLYTPVEQACILIKTAVRNTETSKFMAYVLSPRTKVYWEKYGYSVPR</sequence>
<comment type="similarity">
    <text evidence="1">Belongs to the bacterial solute-binding protein ModA family.</text>
</comment>
<reference evidence="6 7" key="1">
    <citation type="submission" date="2016-11" db="EMBL/GenBank/DDBJ databases">
        <authorList>
            <person name="Jaros S."/>
            <person name="Januszkiewicz K."/>
            <person name="Wedrychowicz H."/>
        </authorList>
    </citation>
    <scope>NUCLEOTIDE SEQUENCE [LARGE SCALE GENOMIC DNA]</scope>
    <source>
        <strain evidence="6 7">DSM 26991</strain>
    </source>
</reference>
<dbReference type="NCBIfam" id="TIGR01256">
    <property type="entry name" value="modA"/>
    <property type="match status" value="1"/>
</dbReference>
<dbReference type="OrthoDB" id="9785015at2"/>
<accession>A0A1M4YWI1</accession>
<dbReference type="CDD" id="cd13539">
    <property type="entry name" value="PBP2_AvModA"/>
    <property type="match status" value="1"/>
</dbReference>
<evidence type="ECO:0000256" key="4">
    <source>
        <dbReference type="PIRSR" id="PIRSR004846-1"/>
    </source>
</evidence>
<evidence type="ECO:0000256" key="5">
    <source>
        <dbReference type="SAM" id="SignalP"/>
    </source>
</evidence>
<keyword evidence="7" id="KW-1185">Reference proteome</keyword>
<dbReference type="RefSeq" id="WP_073400266.1">
    <property type="nucleotide sequence ID" value="NZ_FQTV01000005.1"/>
</dbReference>
<dbReference type="InterPro" id="IPR050682">
    <property type="entry name" value="ModA/WtpA"/>
</dbReference>